<dbReference type="Gene3D" id="3.30.300.160">
    <property type="entry name" value="Type II secretion system, protein E, N-terminal domain"/>
    <property type="match status" value="1"/>
</dbReference>
<comment type="similarity">
    <text evidence="1">Belongs to the GSP E family.</text>
</comment>
<feature type="region of interest" description="Disordered" evidence="4">
    <location>
        <begin position="110"/>
        <end position="129"/>
    </location>
</feature>
<evidence type="ECO:0000313" key="6">
    <source>
        <dbReference type="EMBL" id="WOO39492.1"/>
    </source>
</evidence>
<dbReference type="InterPro" id="IPR003593">
    <property type="entry name" value="AAA+_ATPase"/>
</dbReference>
<dbReference type="SMART" id="SM00382">
    <property type="entry name" value="AAA"/>
    <property type="match status" value="1"/>
</dbReference>
<dbReference type="SUPFAM" id="SSF52540">
    <property type="entry name" value="P-loop containing nucleoside triphosphate hydrolases"/>
    <property type="match status" value="1"/>
</dbReference>
<feature type="domain" description="Bacterial type II secretion system protein E" evidence="5">
    <location>
        <begin position="338"/>
        <end position="352"/>
    </location>
</feature>
<dbReference type="PANTHER" id="PTHR30258">
    <property type="entry name" value="TYPE II SECRETION SYSTEM PROTEIN GSPE-RELATED"/>
    <property type="match status" value="1"/>
</dbReference>
<evidence type="ECO:0000259" key="5">
    <source>
        <dbReference type="PROSITE" id="PS00662"/>
    </source>
</evidence>
<dbReference type="EMBL" id="CP136920">
    <property type="protein sequence ID" value="WOO39492.1"/>
    <property type="molecule type" value="Genomic_DNA"/>
</dbReference>
<evidence type="ECO:0000313" key="7">
    <source>
        <dbReference type="Proteomes" id="UP001304300"/>
    </source>
</evidence>
<dbReference type="InterPro" id="IPR007831">
    <property type="entry name" value="T2SS_GspE_N"/>
</dbReference>
<dbReference type="Gene3D" id="3.40.50.300">
    <property type="entry name" value="P-loop containing nucleotide triphosphate hydrolases"/>
    <property type="match status" value="1"/>
</dbReference>
<dbReference type="SUPFAM" id="SSF160246">
    <property type="entry name" value="EspE N-terminal domain-like"/>
    <property type="match status" value="1"/>
</dbReference>
<accession>A0AAQ3L6A4</accession>
<evidence type="ECO:0000256" key="1">
    <source>
        <dbReference type="ARBA" id="ARBA00006611"/>
    </source>
</evidence>
<dbReference type="RefSeq" id="WP_317831406.1">
    <property type="nucleotide sequence ID" value="NZ_CP136920.1"/>
</dbReference>
<dbReference type="Pfam" id="PF00437">
    <property type="entry name" value="T2SSE"/>
    <property type="match status" value="1"/>
</dbReference>
<dbReference type="GO" id="GO:0005524">
    <property type="term" value="F:ATP binding"/>
    <property type="evidence" value="ECO:0007669"/>
    <property type="project" value="UniProtKB-KW"/>
</dbReference>
<reference evidence="6 7" key="1">
    <citation type="submission" date="2023-10" db="EMBL/GenBank/DDBJ databases">
        <title>Rubellicoccus peritrichatus gen. nov., sp. nov., isolated from an algae of coral reef tank.</title>
        <authorList>
            <person name="Luo J."/>
        </authorList>
    </citation>
    <scope>NUCLEOTIDE SEQUENCE [LARGE SCALE GENOMIC DNA]</scope>
    <source>
        <strain evidence="6 7">CR14</strain>
    </source>
</reference>
<dbReference type="PANTHER" id="PTHR30258:SF2">
    <property type="entry name" value="COMG OPERON PROTEIN 1"/>
    <property type="match status" value="1"/>
</dbReference>
<evidence type="ECO:0000256" key="4">
    <source>
        <dbReference type="SAM" id="MobiDB-lite"/>
    </source>
</evidence>
<organism evidence="6 7">
    <name type="scientific">Rubellicoccus peritrichatus</name>
    <dbReference type="NCBI Taxonomy" id="3080537"/>
    <lineage>
        <taxon>Bacteria</taxon>
        <taxon>Pseudomonadati</taxon>
        <taxon>Verrucomicrobiota</taxon>
        <taxon>Opitutia</taxon>
        <taxon>Puniceicoccales</taxon>
        <taxon>Cerasicoccaceae</taxon>
        <taxon>Rubellicoccus</taxon>
    </lineage>
</organism>
<name>A0AAQ3L6A4_9BACT</name>
<protein>
    <submittedName>
        <fullName evidence="6">GspE/PulE family protein</fullName>
    </submittedName>
</protein>
<dbReference type="CDD" id="cd01129">
    <property type="entry name" value="PulE-GspE-like"/>
    <property type="match status" value="1"/>
</dbReference>
<keyword evidence="3" id="KW-0067">ATP-binding</keyword>
<gene>
    <name evidence="6" type="ORF">RZN69_12785</name>
</gene>
<evidence type="ECO:0000256" key="3">
    <source>
        <dbReference type="ARBA" id="ARBA00022840"/>
    </source>
</evidence>
<dbReference type="InterPro" id="IPR037257">
    <property type="entry name" value="T2SS_E_N_sf"/>
</dbReference>
<dbReference type="InterPro" id="IPR001482">
    <property type="entry name" value="T2SS/T4SS_dom"/>
</dbReference>
<dbReference type="PROSITE" id="PS00662">
    <property type="entry name" value="T2SP_E"/>
    <property type="match status" value="1"/>
</dbReference>
<keyword evidence="2" id="KW-0547">Nucleotide-binding</keyword>
<dbReference type="Proteomes" id="UP001304300">
    <property type="component" value="Chromosome"/>
</dbReference>
<dbReference type="Gene3D" id="3.30.450.90">
    <property type="match status" value="1"/>
</dbReference>
<dbReference type="GO" id="GO:0016887">
    <property type="term" value="F:ATP hydrolysis activity"/>
    <property type="evidence" value="ECO:0007669"/>
    <property type="project" value="TreeGrafter"/>
</dbReference>
<dbReference type="KEGG" id="puo:RZN69_12785"/>
<dbReference type="Pfam" id="PF05157">
    <property type="entry name" value="MshEN"/>
    <property type="match status" value="1"/>
</dbReference>
<evidence type="ECO:0000256" key="2">
    <source>
        <dbReference type="ARBA" id="ARBA00022741"/>
    </source>
</evidence>
<keyword evidence="7" id="KW-1185">Reference proteome</keyword>
<dbReference type="AlphaFoldDB" id="A0AAQ3L6A4"/>
<dbReference type="GO" id="GO:0005886">
    <property type="term" value="C:plasma membrane"/>
    <property type="evidence" value="ECO:0007669"/>
    <property type="project" value="TreeGrafter"/>
</dbReference>
<dbReference type="InterPro" id="IPR027417">
    <property type="entry name" value="P-loop_NTPase"/>
</dbReference>
<proteinExistence type="inferred from homology"/>
<sequence length="524" mass="57389">MPTAHSPTPLPQNTGQETVTKPKVLDLEQIKFDPHWALQTPPSVMIRRRILPLVELDGKLHVAVEKTLDPASAKLLQRLSGFTPVPVIATAESIRSLQTRLFGNLRSASGQDRPIIESSSTRTTGRDGNSEEAISVCDQLLKTGLIRGASDIHFNVQRDGSVQVRLRIDGVLSEEFVLPETLHLALFNRLKVLGGLDISEKRASQDGSFAFEPGGILPRAEIRMATIPARHGERITLRLLIREDNGLTLDRLGFSEQHREQFSRAINLSHGMILITGPTGSGKSTTLYAAIKHLLAQKTVNVMTVEDPVEYEIDGVTQTEVDARREKVSFASSLRSILRHDPDVVMLGEIRDRETAELAVRAALTGHLVLSTLHTNTAVGAVTRLLDLGVDRFLIATVLRLVAAQRLVRELCPHCCTQDRITEAEAMLLHQLNLEGEPCRRANGCLHCAGKGFVGRSGLFEVFPIGRDESHLIGNASSVDSLESQLTELRDSKGNPSLMANGMQQVNTGKTTIEEVIKATADFV</sequence>